<dbReference type="Pfam" id="PF13432">
    <property type="entry name" value="TPR_16"/>
    <property type="match status" value="1"/>
</dbReference>
<dbReference type="PANTHER" id="PTHR45641">
    <property type="entry name" value="TETRATRICOPEPTIDE REPEAT PROTEIN (AFU_ORTHOLOGUE AFUA_6G03870)"/>
    <property type="match status" value="1"/>
</dbReference>
<proteinExistence type="predicted"/>
<dbReference type="Gene3D" id="1.25.40.10">
    <property type="entry name" value="Tetratricopeptide repeat domain"/>
    <property type="match status" value="2"/>
</dbReference>
<evidence type="ECO:0000256" key="1">
    <source>
        <dbReference type="ARBA" id="ARBA00022737"/>
    </source>
</evidence>
<sequence>MQTQQDLSNFIGRQTEIKIFKQWLANTASDAPTILYLYDALEPQEKKGGAGKTWLLRYYAMIAKRQDPGAIVVHIDFFDAASRDGVIIAERIVETLKSTFPQWDTTNFAETLKEYQETTSPEIQENTEQRMALAKALSLDLKKLDDHFAQTKTFLLVMFDTTELIEKTPSIGVLNFSQRFPDHYQFKYIKFVIASRNKIDWSQPNWLEREKEVREIPIQPFNQSEMVEYLLKESIYNPETQQEELEALYDRTEGRPILVGLVADVLNNHVTSVEKLAAVIPSQFESHLVSQIQQLENPVNWVILFMAHVYHRFNDKILQRILAQSGLKEAIQNISYQELMQRVPALSFVRTSAPGDNLVLHDEMRKLVNIYCWDRQDPERRMRKDISQCVIEYIKEEQENGQQLTEQERQAYTIELLFHTLFLDPAKGVKRFETYFVNALQLSRRPFARTLLQETLLFWNDMDEMQQNDLQLHEAQLLRVEENPTVALTIFQQFEEDTNAAWFQLHEAQIYWEKGQCYILQSKFSKAIESMQRSLDLERAAGNENQVGIILNKLGFVYRNQGQFDKAQSYYEQALDLYAKLSDQGEYANMINNLSNIYRLRGITQQALRSCKIGLNIRKSLFQAGKSGEYPIALSQSTMGLIYLDNGHFVWAGQRFQEAYEIHLRLGRKRELAQLYNRFAQIAMAKREYEEAESLLRRAEEASIETNIEAYTNSLNKQGRLCMLQKRWSEAIPLFEKASSKAREVHDDYQQTENLVDLAHALYRTNSSEAGEKILQEARNIAEQWNYYDLLGQAEEFLGDIKYDAHEFKAAFTHYQRFCRYMAIRSAVEYNKALSFIIDKLYEIPKEESVAIINDFIAYWAQENMEEKYPELEDTLRDISKAKFLEPLIDTNSLPLLDI</sequence>
<protein>
    <submittedName>
        <fullName evidence="5">Uncharacterized protein</fullName>
    </submittedName>
</protein>
<evidence type="ECO:0000313" key="6">
    <source>
        <dbReference type="Proteomes" id="UP000326912"/>
    </source>
</evidence>
<dbReference type="PROSITE" id="PS50005">
    <property type="entry name" value="TPR"/>
    <property type="match status" value="2"/>
</dbReference>
<feature type="repeat" description="TPR" evidence="3">
    <location>
        <begin position="508"/>
        <end position="541"/>
    </location>
</feature>
<evidence type="ECO:0000313" key="5">
    <source>
        <dbReference type="EMBL" id="GER92149.1"/>
    </source>
</evidence>
<dbReference type="InterPro" id="IPR019734">
    <property type="entry name" value="TPR_rpt"/>
</dbReference>
<evidence type="ECO:0000256" key="4">
    <source>
        <dbReference type="SAM" id="Coils"/>
    </source>
</evidence>
<keyword evidence="6" id="KW-1185">Reference proteome</keyword>
<feature type="coiled-coil region" evidence="4">
    <location>
        <begin position="682"/>
        <end position="709"/>
    </location>
</feature>
<keyword evidence="1" id="KW-0677">Repeat</keyword>
<name>A0A5J4L1H9_9CHLR</name>
<dbReference type="PANTHER" id="PTHR45641:SF19">
    <property type="entry name" value="NEPHROCYSTIN-3"/>
    <property type="match status" value="1"/>
</dbReference>
<dbReference type="AlphaFoldDB" id="A0A5J4L1H9"/>
<dbReference type="SUPFAM" id="SSF48452">
    <property type="entry name" value="TPR-like"/>
    <property type="match status" value="3"/>
</dbReference>
<dbReference type="InterPro" id="IPR011990">
    <property type="entry name" value="TPR-like_helical_dom_sf"/>
</dbReference>
<dbReference type="SUPFAM" id="SSF52540">
    <property type="entry name" value="P-loop containing nucleoside triphosphate hydrolases"/>
    <property type="match status" value="1"/>
</dbReference>
<keyword evidence="2 3" id="KW-0802">TPR repeat</keyword>
<dbReference type="Pfam" id="PF13424">
    <property type="entry name" value="TPR_12"/>
    <property type="match status" value="1"/>
</dbReference>
<dbReference type="InterPro" id="IPR027417">
    <property type="entry name" value="P-loop_NTPase"/>
</dbReference>
<keyword evidence="4" id="KW-0175">Coiled coil</keyword>
<dbReference type="EMBL" id="BKZW01000005">
    <property type="protein sequence ID" value="GER92149.1"/>
    <property type="molecule type" value="Genomic_DNA"/>
</dbReference>
<dbReference type="SMART" id="SM00028">
    <property type="entry name" value="TPR"/>
    <property type="match status" value="5"/>
</dbReference>
<accession>A0A5J4L1H9</accession>
<dbReference type="Proteomes" id="UP000326912">
    <property type="component" value="Unassembled WGS sequence"/>
</dbReference>
<feature type="repeat" description="TPR" evidence="3">
    <location>
        <begin position="548"/>
        <end position="581"/>
    </location>
</feature>
<gene>
    <name evidence="5" type="ORF">KDW_63110</name>
</gene>
<evidence type="ECO:0000256" key="3">
    <source>
        <dbReference type="PROSITE-ProRule" id="PRU00339"/>
    </source>
</evidence>
<reference evidence="5 6" key="1">
    <citation type="submission" date="2019-10" db="EMBL/GenBank/DDBJ databases">
        <title>Dictyobacter vulcani sp. nov., within the class Ktedonobacteria, isolated from soil of volcanic Mt. Zao.</title>
        <authorList>
            <person name="Zheng Y."/>
            <person name="Wang C.M."/>
            <person name="Sakai Y."/>
            <person name="Abe K."/>
            <person name="Yokota A."/>
            <person name="Yabe S."/>
        </authorList>
    </citation>
    <scope>NUCLEOTIDE SEQUENCE [LARGE SCALE GENOMIC DNA]</scope>
    <source>
        <strain evidence="5 6">W12</strain>
    </source>
</reference>
<dbReference type="RefSeq" id="WP_162005776.1">
    <property type="nucleotide sequence ID" value="NZ_BKZW01000005.1"/>
</dbReference>
<comment type="caution">
    <text evidence="5">The sequence shown here is derived from an EMBL/GenBank/DDBJ whole genome shotgun (WGS) entry which is preliminary data.</text>
</comment>
<evidence type="ECO:0000256" key="2">
    <source>
        <dbReference type="ARBA" id="ARBA00022803"/>
    </source>
</evidence>
<dbReference type="Gene3D" id="3.40.50.300">
    <property type="entry name" value="P-loop containing nucleotide triphosphate hydrolases"/>
    <property type="match status" value="1"/>
</dbReference>
<organism evidence="5 6">
    <name type="scientific">Dictyobacter vulcani</name>
    <dbReference type="NCBI Taxonomy" id="2607529"/>
    <lineage>
        <taxon>Bacteria</taxon>
        <taxon>Bacillati</taxon>
        <taxon>Chloroflexota</taxon>
        <taxon>Ktedonobacteria</taxon>
        <taxon>Ktedonobacterales</taxon>
        <taxon>Dictyobacteraceae</taxon>
        <taxon>Dictyobacter</taxon>
    </lineage>
</organism>